<accession>A0A1Q2CJ52</accession>
<dbReference type="Gene3D" id="3.40.50.150">
    <property type="entry name" value="Vaccinia Virus protein VP39"/>
    <property type="match status" value="1"/>
</dbReference>
<comment type="similarity">
    <text evidence="1">Belongs to the UPF0502 family.</text>
</comment>
<evidence type="ECO:0000313" key="3">
    <source>
        <dbReference type="EMBL" id="AQP46149.1"/>
    </source>
</evidence>
<evidence type="ECO:0000259" key="2">
    <source>
        <dbReference type="Pfam" id="PF13649"/>
    </source>
</evidence>
<dbReference type="Proteomes" id="UP000188324">
    <property type="component" value="Chromosome"/>
</dbReference>
<dbReference type="SUPFAM" id="SSF53335">
    <property type="entry name" value="S-adenosyl-L-methionine-dependent methyltransferases"/>
    <property type="match status" value="1"/>
</dbReference>
<dbReference type="CDD" id="cd02440">
    <property type="entry name" value="AdoMet_MTases"/>
    <property type="match status" value="1"/>
</dbReference>
<dbReference type="HAMAP" id="MF_01584">
    <property type="entry name" value="UPF0502"/>
    <property type="match status" value="1"/>
</dbReference>
<dbReference type="InterPro" id="IPR036388">
    <property type="entry name" value="WH-like_DNA-bd_sf"/>
</dbReference>
<dbReference type="InterPro" id="IPR029063">
    <property type="entry name" value="SAM-dependent_MTases_sf"/>
</dbReference>
<sequence length="386" mass="42283">MLSPEEQRVLGCLLEKQITVPDSYPLTMAALRTACNQKSSRDPVTDYDERTVQDTARMLKDRGLVRVTWLDYGRRTLKYAQTAVEALGLADDERALLTVLLLRGPQSPGELKTRADRMHEFDDRGEVEAVLQRMAAREEPLVARLERRPGQQDHRWAHTLGEAPVDAPAPAVDREQVLAEGSEARDRTVVEAYDAVAEDYADAYGGVAKPFERWLLTRVAELAGPHQLADVGAGPGDVTAFLAEAGAAPTGFDVSPRMVEVARQRHPELDFEVGDLRRLLRPGTAAGWGAVVSWFSLIHLAPSELTPAVRGLAETLLPDGVLALAVKTGNAVEQRSQWLGHDVRIAQVLHDPSAVLGAVRSAGLTDLEVYLTGEGQDRLYVIGRRE</sequence>
<dbReference type="SUPFAM" id="SSF46785">
    <property type="entry name" value="Winged helix' DNA-binding domain"/>
    <property type="match status" value="2"/>
</dbReference>
<reference evidence="3 4" key="1">
    <citation type="journal article" date="2016" name="Int. J. Syst. Evol. Microbiol.">
        <title>Tessaracoccus flavus sp. nov., isolated from the drainage system of a lindane-producing factory.</title>
        <authorList>
            <person name="Kumari R."/>
            <person name="Singh P."/>
            <person name="Schumann P."/>
            <person name="Lal R."/>
        </authorList>
    </citation>
    <scope>NUCLEOTIDE SEQUENCE [LARGE SCALE GENOMIC DNA]</scope>
    <source>
        <strain evidence="3 4">RP1T</strain>
    </source>
</reference>
<evidence type="ECO:0000256" key="1">
    <source>
        <dbReference type="HAMAP-Rule" id="MF_01584"/>
    </source>
</evidence>
<dbReference type="Pfam" id="PF13649">
    <property type="entry name" value="Methyltransf_25"/>
    <property type="match status" value="1"/>
</dbReference>
<dbReference type="Gene3D" id="1.10.10.10">
    <property type="entry name" value="Winged helix-like DNA-binding domain superfamily/Winged helix DNA-binding domain"/>
    <property type="match status" value="2"/>
</dbReference>
<dbReference type="KEGG" id="tfl:RPIT_12210"/>
<protein>
    <recommendedName>
        <fullName evidence="2">Methyltransferase domain-containing protein</fullName>
    </recommendedName>
</protein>
<dbReference type="EMBL" id="CP019605">
    <property type="protein sequence ID" value="AQP46149.1"/>
    <property type="molecule type" value="Genomic_DNA"/>
</dbReference>
<evidence type="ECO:0000313" key="4">
    <source>
        <dbReference type="Proteomes" id="UP000188324"/>
    </source>
</evidence>
<proteinExistence type="inferred from homology"/>
<dbReference type="InterPro" id="IPR007432">
    <property type="entry name" value="DUF480"/>
</dbReference>
<keyword evidence="4" id="KW-1185">Reference proteome</keyword>
<feature type="domain" description="Methyltransferase" evidence="2">
    <location>
        <begin position="230"/>
        <end position="320"/>
    </location>
</feature>
<dbReference type="PANTHER" id="PTHR38768">
    <property type="entry name" value="UPF0502 PROTEIN YCEH"/>
    <property type="match status" value="1"/>
</dbReference>
<dbReference type="Pfam" id="PF04337">
    <property type="entry name" value="DUF480"/>
    <property type="match status" value="1"/>
</dbReference>
<gene>
    <name evidence="3" type="ORF">RPIT_12210</name>
</gene>
<dbReference type="InterPro" id="IPR041698">
    <property type="entry name" value="Methyltransf_25"/>
</dbReference>
<dbReference type="PANTHER" id="PTHR38768:SF1">
    <property type="entry name" value="UPF0502 PROTEIN YCEH"/>
    <property type="match status" value="1"/>
</dbReference>
<name>A0A1Q2CJ52_9ACTN</name>
<organism evidence="3 4">
    <name type="scientific">Tessaracoccus flavus</name>
    <dbReference type="NCBI Taxonomy" id="1610493"/>
    <lineage>
        <taxon>Bacteria</taxon>
        <taxon>Bacillati</taxon>
        <taxon>Actinomycetota</taxon>
        <taxon>Actinomycetes</taxon>
        <taxon>Propionibacteriales</taxon>
        <taxon>Propionibacteriaceae</taxon>
        <taxon>Tessaracoccus</taxon>
    </lineage>
</organism>
<dbReference type="InterPro" id="IPR036390">
    <property type="entry name" value="WH_DNA-bd_sf"/>
</dbReference>
<dbReference type="AlphaFoldDB" id="A0A1Q2CJ52"/>
<dbReference type="STRING" id="1610493.RPIT_12210"/>